<dbReference type="Pfam" id="PF03690">
    <property type="entry name" value="MYG1_exonuc"/>
    <property type="match status" value="1"/>
</dbReference>
<gene>
    <name evidence="2" type="ORF">A3D44_01165</name>
</gene>
<sequence>MEKTGTHSGVLHSDEGFGVATLDLLGILGILIRTRDPKALAECTRRLDVGGKYDPATGDFDHHQKGGAGVRENGIPYASFGLVWRHYGTELCGSEAVATLIDERLVQGIDALDCGHELIREYAHQDVRVYSISDAISAFNPSWQENPKPEDFDRQFLAAVEVAKAILQREIIRAKGDQEATSVVKEAYQRMVGSTSPLGLKVLVLERFCPWQETLFDLDIEGVIQFVVFPSETGDWRIQVVPAAKGVFKARRDLPATWAGKRDEELAQLTDCKDAVFCHNARFIAGAKSKESILHMAELALRS</sequence>
<dbReference type="PANTHER" id="PTHR11215:SF1">
    <property type="entry name" value="MYG1 EXONUCLEASE"/>
    <property type="match status" value="1"/>
</dbReference>
<name>A0A1G2I3E3_9BACT</name>
<accession>A0A1G2I3E3</accession>
<dbReference type="EMBL" id="MHOT01000013">
    <property type="protein sequence ID" value="OGZ69283.1"/>
    <property type="molecule type" value="Genomic_DNA"/>
</dbReference>
<dbReference type="PANTHER" id="PTHR11215">
    <property type="entry name" value="METAL DEPENDENT HYDROLASE - RELATED"/>
    <property type="match status" value="1"/>
</dbReference>
<organism evidence="2 3">
    <name type="scientific">Candidatus Staskawiczbacteria bacterium RIFCSPHIGHO2_02_FULL_42_22</name>
    <dbReference type="NCBI Taxonomy" id="1802207"/>
    <lineage>
        <taxon>Bacteria</taxon>
        <taxon>Candidatus Staskawicziibacteriota</taxon>
    </lineage>
</organism>
<evidence type="ECO:0008006" key="4">
    <source>
        <dbReference type="Google" id="ProtNLM"/>
    </source>
</evidence>
<dbReference type="AlphaFoldDB" id="A0A1G2I3E3"/>
<dbReference type="GO" id="GO:0005737">
    <property type="term" value="C:cytoplasm"/>
    <property type="evidence" value="ECO:0007669"/>
    <property type="project" value="TreeGrafter"/>
</dbReference>
<dbReference type="Proteomes" id="UP000178820">
    <property type="component" value="Unassembled WGS sequence"/>
</dbReference>
<evidence type="ECO:0000313" key="2">
    <source>
        <dbReference type="EMBL" id="OGZ69283.1"/>
    </source>
</evidence>
<comment type="caution">
    <text evidence="2">The sequence shown here is derived from an EMBL/GenBank/DDBJ whole genome shotgun (WGS) entry which is preliminary data.</text>
</comment>
<evidence type="ECO:0000313" key="3">
    <source>
        <dbReference type="Proteomes" id="UP000178820"/>
    </source>
</evidence>
<evidence type="ECO:0000256" key="1">
    <source>
        <dbReference type="ARBA" id="ARBA00010105"/>
    </source>
</evidence>
<protein>
    <recommendedName>
        <fullName evidence="4">Metal-dependent hydrolase</fullName>
    </recommendedName>
</protein>
<comment type="similarity">
    <text evidence="1">Belongs to the MYG1 family.</text>
</comment>
<reference evidence="2 3" key="1">
    <citation type="journal article" date="2016" name="Nat. Commun.">
        <title>Thousands of microbial genomes shed light on interconnected biogeochemical processes in an aquifer system.</title>
        <authorList>
            <person name="Anantharaman K."/>
            <person name="Brown C.T."/>
            <person name="Hug L.A."/>
            <person name="Sharon I."/>
            <person name="Castelle C.J."/>
            <person name="Probst A.J."/>
            <person name="Thomas B.C."/>
            <person name="Singh A."/>
            <person name="Wilkins M.J."/>
            <person name="Karaoz U."/>
            <person name="Brodie E.L."/>
            <person name="Williams K.H."/>
            <person name="Hubbard S.S."/>
            <person name="Banfield J.F."/>
        </authorList>
    </citation>
    <scope>NUCLEOTIDE SEQUENCE [LARGE SCALE GENOMIC DNA]</scope>
</reference>
<dbReference type="STRING" id="1802207.A3D44_01165"/>
<dbReference type="InterPro" id="IPR003226">
    <property type="entry name" value="MYG1_exonuclease"/>
</dbReference>
<proteinExistence type="inferred from homology"/>